<dbReference type="GO" id="GO:0051603">
    <property type="term" value="P:proteolysis involved in protein catabolic process"/>
    <property type="evidence" value="ECO:0007669"/>
    <property type="project" value="InterPro"/>
</dbReference>
<dbReference type="PANTHER" id="PTHR32194:SF3">
    <property type="entry name" value="PROTEASOME SUBUNIT BETA"/>
    <property type="match status" value="1"/>
</dbReference>
<comment type="subunit">
    <text evidence="10">Component of the proteasome complex.</text>
</comment>
<keyword evidence="8 10" id="KW-0539">Nucleus</keyword>
<gene>
    <name evidence="11" type="ORF">CCUR1050_LOCUS1127</name>
</gene>
<evidence type="ECO:0000256" key="1">
    <source>
        <dbReference type="ARBA" id="ARBA00001198"/>
    </source>
</evidence>
<sequence>MDTCQPAMALRISNAFGGFESELRRHERRQKPNSESMIMELTDSPSSFLLPGIRHEDLLAGAFTGSGDAEHDQALKFLHGTTTLGFVFSGGIIIAVDSRASMGSYVGSQTVKKCIEITPYLLGTMAGGAADCQYWERHLGRLCRLYELRNKERISVAAASKLLHNIMYSYKGYGLSMGTMIAGWDKGLGPSLYYCDSEGTRVQGQKFSVGSGSPYAWGVLDEGFKHEMGIEEACELGRRAIYHATFRDAYSGGRVSVFHVHEEGWTKISMDDVEGLHWKYEAEVRQGNAI</sequence>
<keyword evidence="2 10" id="KW-0963">Cytoplasm</keyword>
<dbReference type="PANTHER" id="PTHR32194">
    <property type="entry name" value="METALLOPROTEASE TLDD"/>
    <property type="match status" value="1"/>
</dbReference>
<dbReference type="EMBL" id="HBEZ01001927">
    <property type="protein sequence ID" value="CAD8623452.1"/>
    <property type="molecule type" value="Transcribed_RNA"/>
</dbReference>
<keyword evidence="7" id="KW-0865">Zymogen</keyword>
<evidence type="ECO:0000256" key="3">
    <source>
        <dbReference type="ARBA" id="ARBA00022670"/>
    </source>
</evidence>
<comment type="function">
    <text evidence="10">Component of the proteasome, a multicatalytic proteinase complex which is characterized by its ability to cleave peptides with Arg, Phe, Tyr, Leu, and Glu adjacent to the leaving group at neutral or slightly basic pH. The proteasome has an ATP-dependent proteolytic activity.</text>
</comment>
<dbReference type="GO" id="GO:0004298">
    <property type="term" value="F:threonine-type endopeptidase activity"/>
    <property type="evidence" value="ECO:0007669"/>
    <property type="project" value="UniProtKB-KW"/>
</dbReference>
<dbReference type="CDD" id="cd03761">
    <property type="entry name" value="proteasome_beta_type_5"/>
    <property type="match status" value="1"/>
</dbReference>
<evidence type="ECO:0000256" key="8">
    <source>
        <dbReference type="ARBA" id="ARBA00023242"/>
    </source>
</evidence>
<evidence type="ECO:0000256" key="10">
    <source>
        <dbReference type="RuleBase" id="RU004203"/>
    </source>
</evidence>
<feature type="active site" description="Nucleophile" evidence="9">
    <location>
        <position position="81"/>
    </location>
</feature>
<dbReference type="PROSITE" id="PS51476">
    <property type="entry name" value="PROTEASOME_BETA_2"/>
    <property type="match status" value="1"/>
</dbReference>
<dbReference type="GO" id="GO:0005634">
    <property type="term" value="C:nucleus"/>
    <property type="evidence" value="ECO:0007669"/>
    <property type="project" value="UniProtKB-SubCell"/>
</dbReference>
<dbReference type="AlphaFoldDB" id="A0A7S0QCX3"/>
<dbReference type="SUPFAM" id="SSF56235">
    <property type="entry name" value="N-terminal nucleophile aminohydrolases (Ntn hydrolases)"/>
    <property type="match status" value="1"/>
</dbReference>
<evidence type="ECO:0000256" key="4">
    <source>
        <dbReference type="ARBA" id="ARBA00022698"/>
    </source>
</evidence>
<evidence type="ECO:0000256" key="5">
    <source>
        <dbReference type="ARBA" id="ARBA00022801"/>
    </source>
</evidence>
<dbReference type="GO" id="GO:0005737">
    <property type="term" value="C:cytoplasm"/>
    <property type="evidence" value="ECO:0007669"/>
    <property type="project" value="UniProtKB-SubCell"/>
</dbReference>
<dbReference type="PROSITE" id="PS00854">
    <property type="entry name" value="PROTEASOME_BETA_1"/>
    <property type="match status" value="1"/>
</dbReference>
<reference evidence="11" key="1">
    <citation type="submission" date="2021-01" db="EMBL/GenBank/DDBJ databases">
        <authorList>
            <person name="Corre E."/>
            <person name="Pelletier E."/>
            <person name="Niang G."/>
            <person name="Scheremetjew M."/>
            <person name="Finn R."/>
            <person name="Kale V."/>
            <person name="Holt S."/>
            <person name="Cochrane G."/>
            <person name="Meng A."/>
            <person name="Brown T."/>
            <person name="Cohen L."/>
        </authorList>
    </citation>
    <scope>NUCLEOTIDE SEQUENCE</scope>
    <source>
        <strain evidence="11">CCAP979/52</strain>
    </source>
</reference>
<dbReference type="Pfam" id="PF00227">
    <property type="entry name" value="Proteasome"/>
    <property type="match status" value="1"/>
</dbReference>
<dbReference type="PRINTS" id="PR00141">
    <property type="entry name" value="PROTEASOME"/>
</dbReference>
<evidence type="ECO:0000313" key="11">
    <source>
        <dbReference type="EMBL" id="CAD8623452.1"/>
    </source>
</evidence>
<dbReference type="InterPro" id="IPR016050">
    <property type="entry name" value="Proteasome_bsu_CS"/>
</dbReference>
<dbReference type="InterPro" id="IPR023333">
    <property type="entry name" value="Proteasome_suB-type"/>
</dbReference>
<dbReference type="InterPro" id="IPR029055">
    <property type="entry name" value="Ntn_hydrolases_N"/>
</dbReference>
<comment type="subcellular location">
    <subcellularLocation>
        <location evidence="10">Cytoplasm</location>
    </subcellularLocation>
    <subcellularLocation>
        <location evidence="10">Nucleus</location>
    </subcellularLocation>
</comment>
<dbReference type="Gene3D" id="3.60.20.10">
    <property type="entry name" value="Glutamine Phosphoribosylpyrophosphate, subunit 1, domain 1"/>
    <property type="match status" value="1"/>
</dbReference>
<evidence type="ECO:0000256" key="9">
    <source>
        <dbReference type="PIRSR" id="PIRSR600243-1"/>
    </source>
</evidence>
<dbReference type="GO" id="GO:0005839">
    <property type="term" value="C:proteasome core complex"/>
    <property type="evidence" value="ECO:0007669"/>
    <property type="project" value="InterPro"/>
</dbReference>
<comment type="catalytic activity">
    <reaction evidence="1">
        <text>Cleavage of peptide bonds with very broad specificity.</text>
        <dbReference type="EC" id="3.4.25.1"/>
    </reaction>
</comment>
<dbReference type="InterPro" id="IPR000243">
    <property type="entry name" value="Pept_T1A_subB"/>
</dbReference>
<keyword evidence="3" id="KW-0645">Protease</keyword>
<evidence type="ECO:0000256" key="2">
    <source>
        <dbReference type="ARBA" id="ARBA00022490"/>
    </source>
</evidence>
<organism evidence="11">
    <name type="scientific">Cryptomonas curvata</name>
    <dbReference type="NCBI Taxonomy" id="233186"/>
    <lineage>
        <taxon>Eukaryota</taxon>
        <taxon>Cryptophyceae</taxon>
        <taxon>Cryptomonadales</taxon>
        <taxon>Cryptomonadaceae</taxon>
        <taxon>Cryptomonas</taxon>
    </lineage>
</organism>
<evidence type="ECO:0000256" key="7">
    <source>
        <dbReference type="ARBA" id="ARBA00023145"/>
    </source>
</evidence>
<dbReference type="FunFam" id="3.60.20.10:FF:000051">
    <property type="entry name" value="Proteasome subunit beta"/>
    <property type="match status" value="1"/>
</dbReference>
<protein>
    <recommendedName>
        <fullName evidence="10">Proteasome subunit beta</fullName>
    </recommendedName>
</protein>
<evidence type="ECO:0000256" key="6">
    <source>
        <dbReference type="ARBA" id="ARBA00022942"/>
    </source>
</evidence>
<dbReference type="InterPro" id="IPR001353">
    <property type="entry name" value="Proteasome_sua/b"/>
</dbReference>
<proteinExistence type="inferred from homology"/>
<accession>A0A7S0QCX3</accession>
<keyword evidence="5" id="KW-0378">Hydrolase</keyword>
<keyword evidence="4" id="KW-0888">Threonine protease</keyword>
<keyword evidence="6 10" id="KW-0647">Proteasome</keyword>
<name>A0A7S0QCX3_9CRYP</name>
<comment type="similarity">
    <text evidence="10">Belongs to the peptidase T1B family.</text>
</comment>